<dbReference type="Proteomes" id="UP000215914">
    <property type="component" value="Unassembled WGS sequence"/>
</dbReference>
<organism evidence="2 3">
    <name type="scientific">Helianthus annuus</name>
    <name type="common">Common sunflower</name>
    <dbReference type="NCBI Taxonomy" id="4232"/>
    <lineage>
        <taxon>Eukaryota</taxon>
        <taxon>Viridiplantae</taxon>
        <taxon>Streptophyta</taxon>
        <taxon>Embryophyta</taxon>
        <taxon>Tracheophyta</taxon>
        <taxon>Spermatophyta</taxon>
        <taxon>Magnoliopsida</taxon>
        <taxon>eudicotyledons</taxon>
        <taxon>Gunneridae</taxon>
        <taxon>Pentapetalae</taxon>
        <taxon>asterids</taxon>
        <taxon>campanulids</taxon>
        <taxon>Asterales</taxon>
        <taxon>Asteraceae</taxon>
        <taxon>Asteroideae</taxon>
        <taxon>Heliantheae alliance</taxon>
        <taxon>Heliantheae</taxon>
        <taxon>Helianthus</taxon>
    </lineage>
</organism>
<reference evidence="2" key="2">
    <citation type="submission" date="2020-06" db="EMBL/GenBank/DDBJ databases">
        <title>Helianthus annuus Genome sequencing and assembly Release 2.</title>
        <authorList>
            <person name="Gouzy J."/>
            <person name="Langlade N."/>
            <person name="Munos S."/>
        </authorList>
    </citation>
    <scope>NUCLEOTIDE SEQUENCE</scope>
    <source>
        <tissue evidence="2">Leaves</tissue>
    </source>
</reference>
<dbReference type="Gene3D" id="3.30.559.10">
    <property type="entry name" value="Chloramphenicol acetyltransferase-like domain"/>
    <property type="match status" value="1"/>
</dbReference>
<accession>A0A9K3N1V6</accession>
<dbReference type="InterPro" id="IPR023213">
    <property type="entry name" value="CAT-like_dom_sf"/>
</dbReference>
<dbReference type="GO" id="GO:0016746">
    <property type="term" value="F:acyltransferase activity"/>
    <property type="evidence" value="ECO:0007669"/>
    <property type="project" value="UniProtKB-KW"/>
</dbReference>
<dbReference type="Gramene" id="mRNA:HanXRQr2_Chr11g0514411">
    <property type="protein sequence ID" value="CDS:HanXRQr2_Chr11g0514411.1"/>
    <property type="gene ID" value="HanXRQr2_Chr11g0514411"/>
</dbReference>
<evidence type="ECO:0000256" key="1">
    <source>
        <dbReference type="ARBA" id="ARBA00009861"/>
    </source>
</evidence>
<comment type="caution">
    <text evidence="2">The sequence shown here is derived from an EMBL/GenBank/DDBJ whole genome shotgun (WGS) entry which is preliminary data.</text>
</comment>
<dbReference type="EMBL" id="MNCJ02000326">
    <property type="protein sequence ID" value="KAF5783997.1"/>
    <property type="molecule type" value="Genomic_DNA"/>
</dbReference>
<gene>
    <name evidence="2" type="ORF">HanXRQr2_Chr11g0514411</name>
</gene>
<keyword evidence="3" id="KW-1185">Reference proteome</keyword>
<proteinExistence type="inferred from homology"/>
<dbReference type="EC" id="2.3.1.196" evidence="2"/>
<dbReference type="InterPro" id="IPR050317">
    <property type="entry name" value="Plant_Fungal_Acyltransferase"/>
</dbReference>
<evidence type="ECO:0000313" key="2">
    <source>
        <dbReference type="EMBL" id="KAF5783997.1"/>
    </source>
</evidence>
<dbReference type="Pfam" id="PF02458">
    <property type="entry name" value="Transferase"/>
    <property type="match status" value="1"/>
</dbReference>
<name>A0A9K3N1V6_HELAN</name>
<dbReference type="AlphaFoldDB" id="A0A9K3N1V6"/>
<sequence length="176" mass="19956">MRMMIIVNARSKFKPMIPVGYYGNVFGFPAAISKAQDICNKPLGYALELVMKAKSEVTKEYMRSITDLMVIRGRSLFTTVGSYIISDLTRFGLLELDFGWGKSVYAGPDFHVASFYTRYIKHKGESGILVPVWLSTIAMKRFVEELGNMLTQDIDDHVIQEDVSLIPKYNIPAMIR</sequence>
<dbReference type="PANTHER" id="PTHR31642">
    <property type="entry name" value="TRICHOTHECENE 3-O-ACETYLTRANSFERASE"/>
    <property type="match status" value="1"/>
</dbReference>
<comment type="similarity">
    <text evidence="1">Belongs to the plant acyltransferase family.</text>
</comment>
<reference evidence="2" key="1">
    <citation type="journal article" date="2017" name="Nature">
        <title>The sunflower genome provides insights into oil metabolism, flowering and Asterid evolution.</title>
        <authorList>
            <person name="Badouin H."/>
            <person name="Gouzy J."/>
            <person name="Grassa C.J."/>
            <person name="Murat F."/>
            <person name="Staton S.E."/>
            <person name="Cottret L."/>
            <person name="Lelandais-Briere C."/>
            <person name="Owens G.L."/>
            <person name="Carrere S."/>
            <person name="Mayjonade B."/>
            <person name="Legrand L."/>
            <person name="Gill N."/>
            <person name="Kane N.C."/>
            <person name="Bowers J.E."/>
            <person name="Hubner S."/>
            <person name="Bellec A."/>
            <person name="Berard A."/>
            <person name="Berges H."/>
            <person name="Blanchet N."/>
            <person name="Boniface M.C."/>
            <person name="Brunel D."/>
            <person name="Catrice O."/>
            <person name="Chaidir N."/>
            <person name="Claudel C."/>
            <person name="Donnadieu C."/>
            <person name="Faraut T."/>
            <person name="Fievet G."/>
            <person name="Helmstetter N."/>
            <person name="King M."/>
            <person name="Knapp S.J."/>
            <person name="Lai Z."/>
            <person name="Le Paslier M.C."/>
            <person name="Lippi Y."/>
            <person name="Lorenzon L."/>
            <person name="Mandel J.R."/>
            <person name="Marage G."/>
            <person name="Marchand G."/>
            <person name="Marquand E."/>
            <person name="Bret-Mestries E."/>
            <person name="Morien E."/>
            <person name="Nambeesan S."/>
            <person name="Nguyen T."/>
            <person name="Pegot-Espagnet P."/>
            <person name="Pouilly N."/>
            <person name="Raftis F."/>
            <person name="Sallet E."/>
            <person name="Schiex T."/>
            <person name="Thomas J."/>
            <person name="Vandecasteele C."/>
            <person name="Vares D."/>
            <person name="Vear F."/>
            <person name="Vautrin S."/>
            <person name="Crespi M."/>
            <person name="Mangin B."/>
            <person name="Burke J.M."/>
            <person name="Salse J."/>
            <person name="Munos S."/>
            <person name="Vincourt P."/>
            <person name="Rieseberg L.H."/>
            <person name="Langlade N.B."/>
        </authorList>
    </citation>
    <scope>NUCLEOTIDE SEQUENCE</scope>
    <source>
        <tissue evidence="2">Leaves</tissue>
    </source>
</reference>
<keyword evidence="2" id="KW-0012">Acyltransferase</keyword>
<keyword evidence="2" id="KW-0808">Transferase</keyword>
<protein>
    <submittedName>
        <fullName evidence="2">Benzyl alcohol O-benzoyltransferase</fullName>
        <ecNumber evidence="2">2.3.1.196</ecNumber>
    </submittedName>
</protein>
<evidence type="ECO:0000313" key="3">
    <source>
        <dbReference type="Proteomes" id="UP000215914"/>
    </source>
</evidence>
<dbReference type="PANTHER" id="PTHR31642:SF298">
    <property type="entry name" value="BENZYL ALCOHOL O-BENZOYLTRANSFERASE"/>
    <property type="match status" value="1"/>
</dbReference>